<feature type="transmembrane region" description="Helical" evidence="4">
    <location>
        <begin position="344"/>
        <end position="369"/>
    </location>
</feature>
<evidence type="ECO:0000313" key="6">
    <source>
        <dbReference type="EMBL" id="PRD44914.1"/>
    </source>
</evidence>
<keyword evidence="3 4" id="KW-0472">Membrane</keyword>
<dbReference type="Gene3D" id="1.20.1250.20">
    <property type="entry name" value="MFS general substrate transporter like domains"/>
    <property type="match status" value="1"/>
</dbReference>
<feature type="transmembrane region" description="Helical" evidence="4">
    <location>
        <begin position="77"/>
        <end position="97"/>
    </location>
</feature>
<dbReference type="InterPro" id="IPR050327">
    <property type="entry name" value="Proton-linked_MCT"/>
</dbReference>
<dbReference type="InterPro" id="IPR020846">
    <property type="entry name" value="MFS_dom"/>
</dbReference>
<evidence type="ECO:0000256" key="2">
    <source>
        <dbReference type="ARBA" id="ARBA00022989"/>
    </source>
</evidence>
<feature type="domain" description="Major facilitator superfamily (MFS) profile" evidence="5">
    <location>
        <begin position="9"/>
        <end position="402"/>
    </location>
</feature>
<feature type="transmembrane region" description="Helical" evidence="4">
    <location>
        <begin position="375"/>
        <end position="397"/>
    </location>
</feature>
<dbReference type="SUPFAM" id="SSF103473">
    <property type="entry name" value="MFS general substrate transporter"/>
    <property type="match status" value="1"/>
</dbReference>
<reference evidence="6 7" key="1">
    <citation type="submission" date="2018-02" db="EMBL/GenBank/DDBJ databases">
        <title>The draft genome of Phyllobacterium sp. 1N-3.</title>
        <authorList>
            <person name="Liu L."/>
            <person name="Li L."/>
            <person name="Zhang X."/>
            <person name="Wang T."/>
            <person name="Liang L."/>
        </authorList>
    </citation>
    <scope>NUCLEOTIDE SEQUENCE [LARGE SCALE GENOMIC DNA]</scope>
    <source>
        <strain evidence="6 7">1N-3</strain>
    </source>
</reference>
<keyword evidence="1 4" id="KW-0812">Transmembrane</keyword>
<dbReference type="NCBIfam" id="NF033733">
    <property type="entry name" value="MFS_ArsK"/>
    <property type="match status" value="1"/>
</dbReference>
<gene>
    <name evidence="6" type="ORF">C5748_05955</name>
</gene>
<name>A0A2S9IWL3_9HYPH</name>
<evidence type="ECO:0000259" key="5">
    <source>
        <dbReference type="PROSITE" id="PS50850"/>
    </source>
</evidence>
<dbReference type="RefSeq" id="WP_105740995.1">
    <property type="nucleotide sequence ID" value="NZ_PVBR01000003.1"/>
</dbReference>
<protein>
    <submittedName>
        <fullName evidence="6">MFS transporter</fullName>
    </submittedName>
</protein>
<dbReference type="InterPro" id="IPR011701">
    <property type="entry name" value="MFS"/>
</dbReference>
<dbReference type="PROSITE" id="PS50850">
    <property type="entry name" value="MFS"/>
    <property type="match status" value="1"/>
</dbReference>
<feature type="transmembrane region" description="Helical" evidence="4">
    <location>
        <begin position="244"/>
        <end position="262"/>
    </location>
</feature>
<evidence type="ECO:0000256" key="3">
    <source>
        <dbReference type="ARBA" id="ARBA00023136"/>
    </source>
</evidence>
<feature type="transmembrane region" description="Helical" evidence="4">
    <location>
        <begin position="219"/>
        <end position="238"/>
    </location>
</feature>
<feature type="transmembrane region" description="Helical" evidence="4">
    <location>
        <begin position="309"/>
        <end position="332"/>
    </location>
</feature>
<feature type="transmembrane region" description="Helical" evidence="4">
    <location>
        <begin position="136"/>
        <end position="154"/>
    </location>
</feature>
<accession>A0A2S9IWL3</accession>
<feature type="transmembrane region" description="Helical" evidence="4">
    <location>
        <begin position="103"/>
        <end position="124"/>
    </location>
</feature>
<sequence length="418" mass="43698">MSSGKVAGAAIWALGATQIIGYGTLYYSYSMLAPAVAEELAWSRQWVLAVFSVALFASALMAPVAGHLADRFGAGKMMMPGSAAAAAALLLCALAPGRWSFTAGVLAMELASCFVLYSTAFVALVQLGGGNAQRSITHLTLIAGFASTLFWPLTAMLHEHLSWREIFAVFAALHLAVCLPVHAWLARRSRYVDENLDNSKQPAENKDPASRQRRGASPLFLLMLAAFAIEGFVLSAVLVQMVPLLAAVGLGASSVFVATLFGPSQVASRLINMLFGNALRQTWLALGATGALCAGLAVLLLTAPSLSGAVLFAILFGLGSGLMSIVGGTLPLEVFGRDGYGARVGWITAARQFSSAFAPFGFALMMAGLGVFPALWINALIGLAGIGAFAGIAIMQVRAHKSALAREIEIRLGMEITS</sequence>
<evidence type="ECO:0000256" key="1">
    <source>
        <dbReference type="ARBA" id="ARBA00022692"/>
    </source>
</evidence>
<feature type="transmembrane region" description="Helical" evidence="4">
    <location>
        <begin position="283"/>
        <end position="303"/>
    </location>
</feature>
<evidence type="ECO:0000313" key="7">
    <source>
        <dbReference type="Proteomes" id="UP000239434"/>
    </source>
</evidence>
<evidence type="ECO:0000256" key="4">
    <source>
        <dbReference type="SAM" id="Phobius"/>
    </source>
</evidence>
<feature type="transmembrane region" description="Helical" evidence="4">
    <location>
        <begin position="166"/>
        <end position="186"/>
    </location>
</feature>
<proteinExistence type="predicted"/>
<feature type="transmembrane region" description="Helical" evidence="4">
    <location>
        <begin position="45"/>
        <end position="65"/>
    </location>
</feature>
<dbReference type="InterPro" id="IPR036259">
    <property type="entry name" value="MFS_trans_sf"/>
</dbReference>
<dbReference type="AlphaFoldDB" id="A0A2S9IWL3"/>
<dbReference type="Proteomes" id="UP000239434">
    <property type="component" value="Unassembled WGS sequence"/>
</dbReference>
<keyword evidence="7" id="KW-1185">Reference proteome</keyword>
<organism evidence="6 7">
    <name type="scientific">Phyllobacterium phragmitis</name>
    <dbReference type="NCBI Taxonomy" id="2670329"/>
    <lineage>
        <taxon>Bacteria</taxon>
        <taxon>Pseudomonadati</taxon>
        <taxon>Pseudomonadota</taxon>
        <taxon>Alphaproteobacteria</taxon>
        <taxon>Hyphomicrobiales</taxon>
        <taxon>Phyllobacteriaceae</taxon>
        <taxon>Phyllobacterium</taxon>
    </lineage>
</organism>
<keyword evidence="2 4" id="KW-1133">Transmembrane helix</keyword>
<dbReference type="GO" id="GO:0022857">
    <property type="term" value="F:transmembrane transporter activity"/>
    <property type="evidence" value="ECO:0007669"/>
    <property type="project" value="InterPro"/>
</dbReference>
<dbReference type="EMBL" id="PVBR01000003">
    <property type="protein sequence ID" value="PRD44914.1"/>
    <property type="molecule type" value="Genomic_DNA"/>
</dbReference>
<comment type="caution">
    <text evidence="6">The sequence shown here is derived from an EMBL/GenBank/DDBJ whole genome shotgun (WGS) entry which is preliminary data.</text>
</comment>
<dbReference type="PANTHER" id="PTHR11360">
    <property type="entry name" value="MONOCARBOXYLATE TRANSPORTER"/>
    <property type="match status" value="1"/>
</dbReference>
<dbReference type="Pfam" id="PF07690">
    <property type="entry name" value="MFS_1"/>
    <property type="match status" value="1"/>
</dbReference>